<dbReference type="EMBL" id="CM046112">
    <property type="protein sequence ID" value="KAI8428982.1"/>
    <property type="molecule type" value="Genomic_DNA"/>
</dbReference>
<organism evidence="1 2">
    <name type="scientific">Choristoneura fumiferana</name>
    <name type="common">Spruce budworm moth</name>
    <name type="synonym">Archips fumiferana</name>
    <dbReference type="NCBI Taxonomy" id="7141"/>
    <lineage>
        <taxon>Eukaryota</taxon>
        <taxon>Metazoa</taxon>
        <taxon>Ecdysozoa</taxon>
        <taxon>Arthropoda</taxon>
        <taxon>Hexapoda</taxon>
        <taxon>Insecta</taxon>
        <taxon>Pterygota</taxon>
        <taxon>Neoptera</taxon>
        <taxon>Endopterygota</taxon>
        <taxon>Lepidoptera</taxon>
        <taxon>Glossata</taxon>
        <taxon>Ditrysia</taxon>
        <taxon>Tortricoidea</taxon>
        <taxon>Tortricidae</taxon>
        <taxon>Tortricinae</taxon>
        <taxon>Choristoneura</taxon>
    </lineage>
</organism>
<gene>
    <name evidence="1" type="ORF">MSG28_007575</name>
</gene>
<name>A0ACC0JXQ9_CHOFU</name>
<reference evidence="1 2" key="1">
    <citation type="journal article" date="2022" name="Genome Biol. Evol.">
        <title>The Spruce Budworm Genome: Reconstructing the Evolutionary History of Antifreeze Proteins.</title>
        <authorList>
            <person name="Beliveau C."/>
            <person name="Gagne P."/>
            <person name="Picq S."/>
            <person name="Vernygora O."/>
            <person name="Keeling C.I."/>
            <person name="Pinkney K."/>
            <person name="Doucet D."/>
            <person name="Wen F."/>
            <person name="Johnston J.S."/>
            <person name="Maaroufi H."/>
            <person name="Boyle B."/>
            <person name="Laroche J."/>
            <person name="Dewar K."/>
            <person name="Juretic N."/>
            <person name="Blackburn G."/>
            <person name="Nisole A."/>
            <person name="Brunet B."/>
            <person name="Brandao M."/>
            <person name="Lumley L."/>
            <person name="Duan J."/>
            <person name="Quan G."/>
            <person name="Lucarotti C.J."/>
            <person name="Roe A.D."/>
            <person name="Sperling F.A.H."/>
            <person name="Levesque R.C."/>
            <person name="Cusson M."/>
        </authorList>
    </citation>
    <scope>NUCLEOTIDE SEQUENCE [LARGE SCALE GENOMIC DNA]</scope>
    <source>
        <strain evidence="1">Glfc:IPQL:Cfum</strain>
    </source>
</reference>
<sequence length="195" mass="22866">MISVIIIILALLCLFWDVAYYIRGFATIYIGRAFQRKYKITETTSYYGICTTKDVDFFFAHMNNARFIRILDFARIHFYDRTDLYQKLIKANGQLLVGASNIRYRRSLDLFNLYRIETKLMCWNDKTIFLEHKFITLKDEFVRAIAHSRSHIIGLDLPAAMADVPGAESLKKFPDEIVQWQDALETTSAKLRKKD</sequence>
<dbReference type="Proteomes" id="UP001064048">
    <property type="component" value="Chromosome 12"/>
</dbReference>
<comment type="caution">
    <text evidence="1">The sequence shown here is derived from an EMBL/GenBank/DDBJ whole genome shotgun (WGS) entry which is preliminary data.</text>
</comment>
<protein>
    <submittedName>
        <fullName evidence="1">Uncharacterized protein</fullName>
    </submittedName>
</protein>
<keyword evidence="2" id="KW-1185">Reference proteome</keyword>
<evidence type="ECO:0000313" key="1">
    <source>
        <dbReference type="EMBL" id="KAI8428982.1"/>
    </source>
</evidence>
<proteinExistence type="predicted"/>
<accession>A0ACC0JXQ9</accession>
<evidence type="ECO:0000313" key="2">
    <source>
        <dbReference type="Proteomes" id="UP001064048"/>
    </source>
</evidence>